<protein>
    <submittedName>
        <fullName evidence="9">Carboxyl-terminal processing protease</fullName>
    </submittedName>
</protein>
<dbReference type="Pfam" id="PF03572">
    <property type="entry name" value="Peptidase_S41"/>
    <property type="match status" value="1"/>
</dbReference>
<evidence type="ECO:0000256" key="3">
    <source>
        <dbReference type="ARBA" id="ARBA00022801"/>
    </source>
</evidence>
<dbReference type="Proteomes" id="UP000242857">
    <property type="component" value="Unassembled WGS sequence"/>
</dbReference>
<keyword evidence="2 5" id="KW-0645">Protease</keyword>
<dbReference type="GO" id="GO:0007165">
    <property type="term" value="P:signal transduction"/>
    <property type="evidence" value="ECO:0007669"/>
    <property type="project" value="TreeGrafter"/>
</dbReference>
<keyword evidence="3 5" id="KW-0378">Hydrolase</keyword>
<dbReference type="RefSeq" id="WP_072754786.1">
    <property type="nucleotide sequence ID" value="NZ_FQUK01000002.1"/>
</dbReference>
<feature type="domain" description="PDZ" evidence="8">
    <location>
        <begin position="126"/>
        <end position="209"/>
    </location>
</feature>
<proteinExistence type="inferred from homology"/>
<organism evidence="9 10">
    <name type="scientific">Thermomonas hydrothermalis</name>
    <dbReference type="NCBI Taxonomy" id="213588"/>
    <lineage>
        <taxon>Bacteria</taxon>
        <taxon>Pseudomonadati</taxon>
        <taxon>Pseudomonadota</taxon>
        <taxon>Gammaproteobacteria</taxon>
        <taxon>Lysobacterales</taxon>
        <taxon>Lysobacteraceae</taxon>
        <taxon>Thermomonas</taxon>
    </lineage>
</organism>
<dbReference type="FunFam" id="3.90.226.10:FF:000029">
    <property type="entry name" value="Peptidase, S41 family"/>
    <property type="match status" value="1"/>
</dbReference>
<dbReference type="InterPro" id="IPR029045">
    <property type="entry name" value="ClpP/crotonase-like_dom_sf"/>
</dbReference>
<dbReference type="PANTHER" id="PTHR32060:SF30">
    <property type="entry name" value="CARBOXY-TERMINAL PROCESSING PROTEASE CTPA"/>
    <property type="match status" value="1"/>
</dbReference>
<dbReference type="InterPro" id="IPR001478">
    <property type="entry name" value="PDZ"/>
</dbReference>
<dbReference type="CDD" id="cd06782">
    <property type="entry name" value="cpPDZ_CPP-like"/>
    <property type="match status" value="1"/>
</dbReference>
<dbReference type="Gene3D" id="2.30.42.10">
    <property type="match status" value="1"/>
</dbReference>
<dbReference type="InterPro" id="IPR055210">
    <property type="entry name" value="CtpA/B_N"/>
</dbReference>
<feature type="signal peptide" evidence="7">
    <location>
        <begin position="1"/>
        <end position="22"/>
    </location>
</feature>
<dbReference type="InterPro" id="IPR036034">
    <property type="entry name" value="PDZ_sf"/>
</dbReference>
<gene>
    <name evidence="9" type="ORF">SAMN02745204_00215</name>
</gene>
<dbReference type="GO" id="GO:0006508">
    <property type="term" value="P:proteolysis"/>
    <property type="evidence" value="ECO:0007669"/>
    <property type="project" value="UniProtKB-KW"/>
</dbReference>
<feature type="region of interest" description="Disordered" evidence="6">
    <location>
        <begin position="28"/>
        <end position="63"/>
    </location>
</feature>
<dbReference type="PROSITE" id="PS50106">
    <property type="entry name" value="PDZ"/>
    <property type="match status" value="1"/>
</dbReference>
<dbReference type="EMBL" id="FQUK01000002">
    <property type="protein sequence ID" value="SHE32201.1"/>
    <property type="molecule type" value="Genomic_DNA"/>
</dbReference>
<dbReference type="Gene3D" id="3.30.750.44">
    <property type="match status" value="1"/>
</dbReference>
<dbReference type="SMART" id="SM00228">
    <property type="entry name" value="PDZ"/>
    <property type="match status" value="1"/>
</dbReference>
<dbReference type="GO" id="GO:0004175">
    <property type="term" value="F:endopeptidase activity"/>
    <property type="evidence" value="ECO:0007669"/>
    <property type="project" value="TreeGrafter"/>
</dbReference>
<reference evidence="10" key="1">
    <citation type="submission" date="2016-11" db="EMBL/GenBank/DDBJ databases">
        <authorList>
            <person name="Varghese N."/>
            <person name="Submissions S."/>
        </authorList>
    </citation>
    <scope>NUCLEOTIDE SEQUENCE [LARGE SCALE GENOMIC DNA]</scope>
    <source>
        <strain evidence="10">DSM 14834</strain>
    </source>
</reference>
<feature type="region of interest" description="Disordered" evidence="6">
    <location>
        <begin position="458"/>
        <end position="477"/>
    </location>
</feature>
<keyword evidence="7" id="KW-0732">Signal</keyword>
<dbReference type="InterPro" id="IPR004447">
    <property type="entry name" value="Peptidase_S41A"/>
</dbReference>
<evidence type="ECO:0000313" key="10">
    <source>
        <dbReference type="Proteomes" id="UP000242857"/>
    </source>
</evidence>
<dbReference type="InterPro" id="IPR005151">
    <property type="entry name" value="Tail-specific_protease"/>
</dbReference>
<feature type="chain" id="PRO_5013245663" evidence="7">
    <location>
        <begin position="23"/>
        <end position="477"/>
    </location>
</feature>
<feature type="compositionally biased region" description="Acidic residues" evidence="6">
    <location>
        <begin position="48"/>
        <end position="63"/>
    </location>
</feature>
<dbReference type="Pfam" id="PF22694">
    <property type="entry name" value="CtpB_N-like"/>
    <property type="match status" value="1"/>
</dbReference>
<evidence type="ECO:0000256" key="4">
    <source>
        <dbReference type="ARBA" id="ARBA00022825"/>
    </source>
</evidence>
<evidence type="ECO:0000259" key="8">
    <source>
        <dbReference type="PROSITE" id="PS50106"/>
    </source>
</evidence>
<evidence type="ECO:0000256" key="2">
    <source>
        <dbReference type="ARBA" id="ARBA00022670"/>
    </source>
</evidence>
<dbReference type="NCBIfam" id="TIGR00225">
    <property type="entry name" value="prc"/>
    <property type="match status" value="1"/>
</dbReference>
<comment type="similarity">
    <text evidence="1 5">Belongs to the peptidase S41A family.</text>
</comment>
<evidence type="ECO:0000256" key="1">
    <source>
        <dbReference type="ARBA" id="ARBA00009179"/>
    </source>
</evidence>
<dbReference type="SUPFAM" id="SSF50156">
    <property type="entry name" value="PDZ domain-like"/>
    <property type="match status" value="1"/>
</dbReference>
<dbReference type="InterPro" id="IPR041489">
    <property type="entry name" value="PDZ_6"/>
</dbReference>
<accession>A0A1M4SJ16</accession>
<dbReference type="GO" id="GO:0030288">
    <property type="term" value="C:outer membrane-bounded periplasmic space"/>
    <property type="evidence" value="ECO:0007669"/>
    <property type="project" value="TreeGrafter"/>
</dbReference>
<keyword evidence="4 5" id="KW-0720">Serine protease</keyword>
<name>A0A1M4SJ16_9GAMM</name>
<dbReference type="GO" id="GO:0008236">
    <property type="term" value="F:serine-type peptidase activity"/>
    <property type="evidence" value="ECO:0007669"/>
    <property type="project" value="UniProtKB-KW"/>
</dbReference>
<evidence type="ECO:0000256" key="6">
    <source>
        <dbReference type="SAM" id="MobiDB-lite"/>
    </source>
</evidence>
<keyword evidence="10" id="KW-1185">Reference proteome</keyword>
<dbReference type="SUPFAM" id="SSF52096">
    <property type="entry name" value="ClpP/crotonase"/>
    <property type="match status" value="1"/>
</dbReference>
<dbReference type="STRING" id="213588.SAMN02745204_00215"/>
<dbReference type="Gene3D" id="3.90.226.10">
    <property type="entry name" value="2-enoyl-CoA Hydratase, Chain A, domain 1"/>
    <property type="match status" value="1"/>
</dbReference>
<evidence type="ECO:0000256" key="7">
    <source>
        <dbReference type="SAM" id="SignalP"/>
    </source>
</evidence>
<dbReference type="AlphaFoldDB" id="A0A1M4SJ16"/>
<dbReference type="SMART" id="SM00245">
    <property type="entry name" value="TSPc"/>
    <property type="match status" value="1"/>
</dbReference>
<evidence type="ECO:0000256" key="5">
    <source>
        <dbReference type="RuleBase" id="RU004404"/>
    </source>
</evidence>
<sequence length="477" mass="49532">MPRNPLSLCIALALAVMPGLLAAQTPPAQTTVQGQAAPVATPAPPDADTQDADGEPQAQDDDGEDVAALAAAKVPLAEIRRYVTVYNAIKQAYVDPVDDHRLMQMAVRGLLFDLDPHSAYLEKDDAQEFDEQTRGSYDGVGVELQQLPDGTLRVIAPLDDSPAARAGLRSGDRIVAIDGKLLIPGQNDASAPLRGKAGTKVVVRVLREGVREPIELTLVRDTIRTTSVRGRLLEPGFGYLRIASFQADTAAQFVKQLDALQASGPLRGLVIDLRSNPGGLLIGAVEIADELLDHGNIVSTRGRAAIGTTRFEATPGDRLHGAPVVVLVDAGSASAAEVLAGALQDNRRARVVGSRTFGKGSVQTLLPLDNGDAVKLTTARYYTPSGHSIQARGIQPDVVLHPQGGKPAPAPVSEAELPGHLAAEAGALEGDNAGEVLPGTAPITAALRELKAMAGVPVASGGKHAGPAKKPAKPAGQ</sequence>
<dbReference type="CDD" id="cd07560">
    <property type="entry name" value="Peptidase_S41_CPP"/>
    <property type="match status" value="1"/>
</dbReference>
<dbReference type="PANTHER" id="PTHR32060">
    <property type="entry name" value="TAIL-SPECIFIC PROTEASE"/>
    <property type="match status" value="1"/>
</dbReference>
<dbReference type="Pfam" id="PF17820">
    <property type="entry name" value="PDZ_6"/>
    <property type="match status" value="1"/>
</dbReference>
<evidence type="ECO:0000313" key="9">
    <source>
        <dbReference type="EMBL" id="SHE32201.1"/>
    </source>
</evidence>
<feature type="compositionally biased region" description="Basic residues" evidence="6">
    <location>
        <begin position="466"/>
        <end position="477"/>
    </location>
</feature>